<dbReference type="EMBL" id="BAAAUH010000030">
    <property type="protein sequence ID" value="GAA3186528.1"/>
    <property type="molecule type" value="Genomic_DNA"/>
</dbReference>
<keyword evidence="2" id="KW-1185">Reference proteome</keyword>
<dbReference type="Proteomes" id="UP001501866">
    <property type="component" value="Unassembled WGS sequence"/>
</dbReference>
<comment type="caution">
    <text evidence="1">The sequence shown here is derived from an EMBL/GenBank/DDBJ whole genome shotgun (WGS) entry which is preliminary data.</text>
</comment>
<protein>
    <submittedName>
        <fullName evidence="1">Uncharacterized protein</fullName>
    </submittedName>
</protein>
<reference evidence="2" key="1">
    <citation type="journal article" date="2019" name="Int. J. Syst. Evol. Microbiol.">
        <title>The Global Catalogue of Microorganisms (GCM) 10K type strain sequencing project: providing services to taxonomists for standard genome sequencing and annotation.</title>
        <authorList>
            <consortium name="The Broad Institute Genomics Platform"/>
            <consortium name="The Broad Institute Genome Sequencing Center for Infectious Disease"/>
            <person name="Wu L."/>
            <person name="Ma J."/>
        </authorList>
    </citation>
    <scope>NUCLEOTIDE SEQUENCE [LARGE SCALE GENOMIC DNA]</scope>
    <source>
        <strain evidence="2">JCM 9095</strain>
    </source>
</reference>
<proteinExistence type="predicted"/>
<evidence type="ECO:0000313" key="1">
    <source>
        <dbReference type="EMBL" id="GAA3186528.1"/>
    </source>
</evidence>
<gene>
    <name evidence="1" type="ORF">GCM10010451_39820</name>
</gene>
<evidence type="ECO:0000313" key="2">
    <source>
        <dbReference type="Proteomes" id="UP001501866"/>
    </source>
</evidence>
<sequence length="46" mass="5144">MTTDTEGHSGYWDVSSDSLRNQALVTVGKGDDVRLEPQPDPWVRVK</sequence>
<name>A0ABP6PR43_9ACTN</name>
<accession>A0ABP6PR43</accession>
<organism evidence="1 2">
    <name type="scientific">Streptomyces virens</name>
    <dbReference type="NCBI Taxonomy" id="285572"/>
    <lineage>
        <taxon>Bacteria</taxon>
        <taxon>Bacillati</taxon>
        <taxon>Actinomycetota</taxon>
        <taxon>Actinomycetes</taxon>
        <taxon>Kitasatosporales</taxon>
        <taxon>Streptomycetaceae</taxon>
        <taxon>Streptomyces</taxon>
    </lineage>
</organism>